<dbReference type="SUPFAM" id="SSF51366">
    <property type="entry name" value="Ribulose-phoshate binding barrel"/>
    <property type="match status" value="1"/>
</dbReference>
<accession>A0A1I5RN04</accession>
<dbReference type="InterPro" id="IPR011060">
    <property type="entry name" value="RibuloseP-bd_barrel"/>
</dbReference>
<dbReference type="Proteomes" id="UP000199306">
    <property type="component" value="Unassembled WGS sequence"/>
</dbReference>
<keyword evidence="4" id="KW-0822">Tryptophan biosynthesis</keyword>
<evidence type="ECO:0000313" key="9">
    <source>
        <dbReference type="Proteomes" id="UP000199306"/>
    </source>
</evidence>
<evidence type="ECO:0000256" key="1">
    <source>
        <dbReference type="ARBA" id="ARBA00004664"/>
    </source>
</evidence>
<dbReference type="Pfam" id="PF00697">
    <property type="entry name" value="PRAI"/>
    <property type="match status" value="1"/>
</dbReference>
<organism evidence="8 9">
    <name type="scientific">Pseudarcicella hirudinis</name>
    <dbReference type="NCBI Taxonomy" id="1079859"/>
    <lineage>
        <taxon>Bacteria</taxon>
        <taxon>Pseudomonadati</taxon>
        <taxon>Bacteroidota</taxon>
        <taxon>Cytophagia</taxon>
        <taxon>Cytophagales</taxon>
        <taxon>Flectobacillaceae</taxon>
        <taxon>Pseudarcicella</taxon>
    </lineage>
</organism>
<sequence length="199" mass="22365">MLKTTVKISNVTNLSDARYCAGMGVELIGFSMDDLSFEKYKEMRGWLSGVQIVGETESESILEIMELKETFLPDYIQTSNWQNLSEIKRAELPIILKVDYAKADLPALLRSTAQEVDYFLIENSDEFAHLDEAAISQLDALAFQYPVILGFGLSEDNVNEVLERIPLKGMALKGGEELKPGQRDYAELMDILEALESED</sequence>
<dbReference type="Gene3D" id="3.20.20.70">
    <property type="entry name" value="Aldolase class I"/>
    <property type="match status" value="1"/>
</dbReference>
<dbReference type="STRING" id="1079859.SAMN04515674_104160"/>
<evidence type="ECO:0000313" key="8">
    <source>
        <dbReference type="EMBL" id="SFP59934.1"/>
    </source>
</evidence>
<dbReference type="EMBL" id="FOXH01000004">
    <property type="protein sequence ID" value="SFP59934.1"/>
    <property type="molecule type" value="Genomic_DNA"/>
</dbReference>
<dbReference type="EC" id="5.3.1.24" evidence="2"/>
<evidence type="ECO:0000256" key="5">
    <source>
        <dbReference type="ARBA" id="ARBA00023141"/>
    </source>
</evidence>
<reference evidence="8 9" key="1">
    <citation type="submission" date="2016-10" db="EMBL/GenBank/DDBJ databases">
        <authorList>
            <person name="de Groot N.N."/>
        </authorList>
    </citation>
    <scope>NUCLEOTIDE SEQUENCE [LARGE SCALE GENOMIC DNA]</scope>
    <source>
        <strain evidence="9">E92,LMG 26720,CCM 7988</strain>
    </source>
</reference>
<evidence type="ECO:0000256" key="6">
    <source>
        <dbReference type="ARBA" id="ARBA00023235"/>
    </source>
</evidence>
<comment type="pathway">
    <text evidence="1">Amino-acid biosynthesis; L-tryptophan biosynthesis; L-tryptophan from chorismate: step 3/5.</text>
</comment>
<dbReference type="UniPathway" id="UPA00035">
    <property type="reaction ID" value="UER00042"/>
</dbReference>
<protein>
    <recommendedName>
        <fullName evidence="2">phosphoribosylanthranilate isomerase</fullName>
        <ecNumber evidence="2">5.3.1.24</ecNumber>
    </recommendedName>
</protein>
<evidence type="ECO:0000256" key="2">
    <source>
        <dbReference type="ARBA" id="ARBA00012572"/>
    </source>
</evidence>
<dbReference type="AlphaFoldDB" id="A0A1I5RN04"/>
<name>A0A1I5RN04_9BACT</name>
<keyword evidence="9" id="KW-1185">Reference proteome</keyword>
<dbReference type="InterPro" id="IPR001240">
    <property type="entry name" value="PRAI_dom"/>
</dbReference>
<evidence type="ECO:0000256" key="4">
    <source>
        <dbReference type="ARBA" id="ARBA00022822"/>
    </source>
</evidence>
<evidence type="ECO:0000256" key="3">
    <source>
        <dbReference type="ARBA" id="ARBA00022605"/>
    </source>
</evidence>
<dbReference type="GO" id="GO:0004640">
    <property type="term" value="F:phosphoribosylanthranilate isomerase activity"/>
    <property type="evidence" value="ECO:0007669"/>
    <property type="project" value="UniProtKB-EC"/>
</dbReference>
<dbReference type="InterPro" id="IPR013785">
    <property type="entry name" value="Aldolase_TIM"/>
</dbReference>
<proteinExistence type="predicted"/>
<dbReference type="GO" id="GO:0000162">
    <property type="term" value="P:L-tryptophan biosynthetic process"/>
    <property type="evidence" value="ECO:0007669"/>
    <property type="project" value="UniProtKB-UniPathway"/>
</dbReference>
<gene>
    <name evidence="8" type="ORF">SAMN04515674_104160</name>
</gene>
<evidence type="ECO:0000259" key="7">
    <source>
        <dbReference type="Pfam" id="PF00697"/>
    </source>
</evidence>
<keyword evidence="5" id="KW-0057">Aromatic amino acid biosynthesis</keyword>
<keyword evidence="6 8" id="KW-0413">Isomerase</keyword>
<feature type="domain" description="N-(5'phosphoribosyl) anthranilate isomerase (PRAI)" evidence="7">
    <location>
        <begin position="48"/>
        <end position="192"/>
    </location>
</feature>
<keyword evidence="3" id="KW-0028">Amino-acid biosynthesis</keyword>